<gene>
    <name evidence="1" type="ORF">SAMN05444390_102727</name>
</gene>
<evidence type="ECO:0000313" key="2">
    <source>
        <dbReference type="Proteomes" id="UP000236745"/>
    </source>
</evidence>
<name>A0A1H6BL28_9GAMM</name>
<accession>A0A1H6BL28</accession>
<evidence type="ECO:0000313" key="1">
    <source>
        <dbReference type="EMBL" id="SEG61374.1"/>
    </source>
</evidence>
<protein>
    <submittedName>
        <fullName evidence="1">Zinc-ribbon containing domain-containing protein</fullName>
    </submittedName>
</protein>
<proteinExistence type="predicted"/>
<dbReference type="InterPro" id="IPR009912">
    <property type="entry name" value="DUF1451"/>
</dbReference>
<reference evidence="1 2" key="1">
    <citation type="submission" date="2016-10" db="EMBL/GenBank/DDBJ databases">
        <authorList>
            <person name="de Groot N.N."/>
        </authorList>
    </citation>
    <scope>NUCLEOTIDE SEQUENCE [LARGE SCALE GENOMIC DNA]</scope>
    <source>
        <strain evidence="1 2">DSM 22012</strain>
    </source>
</reference>
<dbReference type="AlphaFoldDB" id="A0A1H6BL28"/>
<dbReference type="Proteomes" id="UP000236745">
    <property type="component" value="Unassembled WGS sequence"/>
</dbReference>
<keyword evidence="2" id="KW-1185">Reference proteome</keyword>
<dbReference type="Pfam" id="PF07295">
    <property type="entry name" value="DUF1451"/>
    <property type="match status" value="1"/>
</dbReference>
<organism evidence="1 2">
    <name type="scientific">Marinobacterium lutimaris</name>
    <dbReference type="NCBI Taxonomy" id="568106"/>
    <lineage>
        <taxon>Bacteria</taxon>
        <taxon>Pseudomonadati</taxon>
        <taxon>Pseudomonadota</taxon>
        <taxon>Gammaproteobacteria</taxon>
        <taxon>Oceanospirillales</taxon>
        <taxon>Oceanospirillaceae</taxon>
        <taxon>Marinobacterium</taxon>
    </lineage>
</organism>
<dbReference type="EMBL" id="FNVQ01000002">
    <property type="protein sequence ID" value="SEG61374.1"/>
    <property type="molecule type" value="Genomic_DNA"/>
</dbReference>
<dbReference type="OrthoDB" id="3174978at2"/>
<sequence>MSSDDKKSPNHSPDAPSAYDRILDRLRERLDKAGENSWDFIQEQIEEAAEIELAAEEMTRDEMDLLKAYIRRDLVQLGYYIHETGAGVASWLHFDLDVLERTAMDRLLDLADRTRVGLELLREQLDHGENEYIAGEITIPGTLECAVCGETQCLTATAAIEPCSCGSVVFLRRTDVTEQQASQQQ</sequence>
<dbReference type="RefSeq" id="WP_104003820.1">
    <property type="nucleotide sequence ID" value="NZ_FNVQ01000002.1"/>
</dbReference>